<organism evidence="3 4">
    <name type="scientific">Pristionchus entomophagus</name>
    <dbReference type="NCBI Taxonomy" id="358040"/>
    <lineage>
        <taxon>Eukaryota</taxon>
        <taxon>Metazoa</taxon>
        <taxon>Ecdysozoa</taxon>
        <taxon>Nematoda</taxon>
        <taxon>Chromadorea</taxon>
        <taxon>Rhabditida</taxon>
        <taxon>Rhabditina</taxon>
        <taxon>Diplogasteromorpha</taxon>
        <taxon>Diplogasteroidea</taxon>
        <taxon>Neodiplogasteridae</taxon>
        <taxon>Pristionchus</taxon>
    </lineage>
</organism>
<evidence type="ECO:0000313" key="3">
    <source>
        <dbReference type="EMBL" id="GMS91982.1"/>
    </source>
</evidence>
<accession>A0AAV5TCC6</accession>
<dbReference type="InterPro" id="IPR017441">
    <property type="entry name" value="Protein_kinase_ATP_BS"/>
</dbReference>
<keyword evidence="1" id="KW-0067">ATP-binding</keyword>
<name>A0AAV5TCC6_9BILA</name>
<sequence>MSNAFSSTESHIWVFVLIVISVILTVGLCIGAIMLVRRHIRSLRAEIAEVQLESDKRHQTVSNIKTLGDNSMPEKRDEWEIERRFVGIDYMHKLGDGSFGSVYLGHVLARNIPTGLGRSIAELAALK</sequence>
<proteinExistence type="predicted"/>
<protein>
    <recommendedName>
        <fullName evidence="5">Protein kinase domain-containing protein</fullName>
    </recommendedName>
</protein>
<comment type="caution">
    <text evidence="3">The sequence shown here is derived from an EMBL/GenBank/DDBJ whole genome shotgun (WGS) entry which is preliminary data.</text>
</comment>
<gene>
    <name evidence="3" type="ORF">PENTCL1PPCAC_14157</name>
</gene>
<dbReference type="AlphaFoldDB" id="A0AAV5TCC6"/>
<evidence type="ECO:0008006" key="5">
    <source>
        <dbReference type="Google" id="ProtNLM"/>
    </source>
</evidence>
<keyword evidence="2" id="KW-0472">Membrane</keyword>
<dbReference type="Proteomes" id="UP001432027">
    <property type="component" value="Unassembled WGS sequence"/>
</dbReference>
<evidence type="ECO:0000256" key="1">
    <source>
        <dbReference type="PROSITE-ProRule" id="PRU10141"/>
    </source>
</evidence>
<dbReference type="EMBL" id="BTSX01000004">
    <property type="protein sequence ID" value="GMS91982.1"/>
    <property type="molecule type" value="Genomic_DNA"/>
</dbReference>
<dbReference type="GO" id="GO:0005524">
    <property type="term" value="F:ATP binding"/>
    <property type="evidence" value="ECO:0007669"/>
    <property type="project" value="UniProtKB-UniRule"/>
</dbReference>
<dbReference type="PROSITE" id="PS00107">
    <property type="entry name" value="PROTEIN_KINASE_ATP"/>
    <property type="match status" value="1"/>
</dbReference>
<keyword evidence="4" id="KW-1185">Reference proteome</keyword>
<evidence type="ECO:0000313" key="4">
    <source>
        <dbReference type="Proteomes" id="UP001432027"/>
    </source>
</evidence>
<keyword evidence="1" id="KW-0547">Nucleotide-binding</keyword>
<keyword evidence="2" id="KW-0812">Transmembrane</keyword>
<keyword evidence="2" id="KW-1133">Transmembrane helix</keyword>
<feature type="non-terminal residue" evidence="3">
    <location>
        <position position="127"/>
    </location>
</feature>
<evidence type="ECO:0000256" key="2">
    <source>
        <dbReference type="SAM" id="Phobius"/>
    </source>
</evidence>
<feature type="binding site" evidence="1">
    <location>
        <position position="127"/>
    </location>
    <ligand>
        <name>ATP</name>
        <dbReference type="ChEBI" id="CHEBI:30616"/>
    </ligand>
</feature>
<feature type="transmembrane region" description="Helical" evidence="2">
    <location>
        <begin position="12"/>
        <end position="36"/>
    </location>
</feature>
<reference evidence="3" key="1">
    <citation type="submission" date="2023-10" db="EMBL/GenBank/DDBJ databases">
        <title>Genome assembly of Pristionchus species.</title>
        <authorList>
            <person name="Yoshida K."/>
            <person name="Sommer R.J."/>
        </authorList>
    </citation>
    <scope>NUCLEOTIDE SEQUENCE</scope>
    <source>
        <strain evidence="3">RS0144</strain>
    </source>
</reference>